<evidence type="ECO:0000313" key="3">
    <source>
        <dbReference type="Proteomes" id="UP000199382"/>
    </source>
</evidence>
<dbReference type="AlphaFoldDB" id="A0A1G9DW51"/>
<dbReference type="RefSeq" id="WP_093160860.1">
    <property type="nucleotide sequence ID" value="NZ_FNEK01000049.1"/>
</dbReference>
<evidence type="ECO:0000313" key="2">
    <source>
        <dbReference type="EMBL" id="SDK68068.1"/>
    </source>
</evidence>
<dbReference type="EMBL" id="FNEK01000049">
    <property type="protein sequence ID" value="SDK68068.1"/>
    <property type="molecule type" value="Genomic_DNA"/>
</dbReference>
<feature type="chain" id="PRO_5011730209" description="HdeA/HdeB family protein" evidence="1">
    <location>
        <begin position="23"/>
        <end position="100"/>
    </location>
</feature>
<accession>A0A1G9DW51</accession>
<organism evidence="2 3">
    <name type="scientific">Aliiruegeria lutimaris</name>
    <dbReference type="NCBI Taxonomy" id="571298"/>
    <lineage>
        <taxon>Bacteria</taxon>
        <taxon>Pseudomonadati</taxon>
        <taxon>Pseudomonadota</taxon>
        <taxon>Alphaproteobacteria</taxon>
        <taxon>Rhodobacterales</taxon>
        <taxon>Roseobacteraceae</taxon>
        <taxon>Aliiruegeria</taxon>
    </lineage>
</organism>
<protein>
    <recommendedName>
        <fullName evidence="4">HdeA/HdeB family protein</fullName>
    </recommendedName>
</protein>
<proteinExistence type="predicted"/>
<keyword evidence="1" id="KW-0732">Signal</keyword>
<keyword evidence="3" id="KW-1185">Reference proteome</keyword>
<name>A0A1G9DW51_9RHOB</name>
<evidence type="ECO:0000256" key="1">
    <source>
        <dbReference type="SAM" id="SignalP"/>
    </source>
</evidence>
<gene>
    <name evidence="2" type="ORF">SAMN04488026_104932</name>
</gene>
<reference evidence="2 3" key="1">
    <citation type="submission" date="2016-10" db="EMBL/GenBank/DDBJ databases">
        <authorList>
            <person name="de Groot N.N."/>
        </authorList>
    </citation>
    <scope>NUCLEOTIDE SEQUENCE [LARGE SCALE GENOMIC DNA]</scope>
    <source>
        <strain evidence="2 3">DSM 25294</strain>
    </source>
</reference>
<evidence type="ECO:0008006" key="4">
    <source>
        <dbReference type="Google" id="ProtNLM"/>
    </source>
</evidence>
<feature type="signal peptide" evidence="1">
    <location>
        <begin position="1"/>
        <end position="22"/>
    </location>
</feature>
<dbReference type="Proteomes" id="UP000199382">
    <property type="component" value="Unassembled WGS sequence"/>
</dbReference>
<sequence length="100" mass="9988">MKSFFSFVSGLALVASGLPVLAQTAEERAYQLAVDLNACKDLPILEAKFKDETETEVEVVCGGAGLNGQTVAIAVGGLLLLGLAAGAGGGGDGDSTSDTQ</sequence>